<dbReference type="EMBL" id="KM101124">
    <property type="protein sequence ID" value="AIM40980.1"/>
    <property type="molecule type" value="Genomic_DNA"/>
</dbReference>
<evidence type="ECO:0000256" key="1">
    <source>
        <dbReference type="SAM" id="MobiDB-lite"/>
    </source>
</evidence>
<organism evidence="4 5">
    <name type="scientific">Mycobacterium phage Squirty</name>
    <dbReference type="NCBI Taxonomy" id="1527512"/>
    <lineage>
        <taxon>Viruses</taxon>
        <taxon>Duplodnaviria</taxon>
        <taxon>Heunggongvirae</taxon>
        <taxon>Uroviricota</taxon>
        <taxon>Caudoviricetes</taxon>
        <taxon>Gracegardnervirinae</taxon>
        <taxon>Squirtyvirus</taxon>
        <taxon>Squirtyvirus squirty</taxon>
        <taxon>Mycobacterium virus Squirty</taxon>
    </lineage>
</organism>
<keyword evidence="2" id="KW-0472">Membrane</keyword>
<feature type="region of interest" description="Disordered" evidence="1">
    <location>
        <begin position="1"/>
        <end position="21"/>
    </location>
</feature>
<evidence type="ECO:0000259" key="3">
    <source>
        <dbReference type="Pfam" id="PF10708"/>
    </source>
</evidence>
<dbReference type="KEGG" id="vg:23679088"/>
<dbReference type="Proteomes" id="UP000029348">
    <property type="component" value="Segment"/>
</dbReference>
<proteinExistence type="predicted"/>
<protein>
    <recommendedName>
        <fullName evidence="3">DUF2510 domain-containing protein</fullName>
    </recommendedName>
</protein>
<keyword evidence="2" id="KW-1133">Transmembrane helix</keyword>
<dbReference type="OrthoDB" id="16350at10239"/>
<keyword evidence="5" id="KW-1185">Reference proteome</keyword>
<evidence type="ECO:0000256" key="2">
    <source>
        <dbReference type="SAM" id="Phobius"/>
    </source>
</evidence>
<name>A0A088F7R2_9CAUD</name>
<evidence type="ECO:0000313" key="4">
    <source>
        <dbReference type="EMBL" id="AIM40980.1"/>
    </source>
</evidence>
<dbReference type="GeneID" id="23679088"/>
<evidence type="ECO:0000313" key="5">
    <source>
        <dbReference type="Proteomes" id="UP000029348"/>
    </source>
</evidence>
<reference evidence="4 5" key="1">
    <citation type="submission" date="2014-07" db="EMBL/GenBank/DDBJ databases">
        <authorList>
            <person name="Nurko I."/>
            <person name="Arora N."/>
            <person name="Mosteller S."/>
            <person name="Bari R."/>
            <person name="McNulty L."/>
            <person name="Schmidt T."/>
            <person name="Mehalik H."/>
            <person name="Reinhart E."/>
            <person name="Winders D.C."/>
            <person name="Nootbar H.A."/>
            <person name="Reilly M.A."/>
            <person name="Gough E."/>
            <person name="Gregory S."/>
            <person name="Harbaugh B."/>
            <person name="Kaur B."/>
            <person name="Siesel C."/>
            <person name="Warwar S."/>
            <person name="Breitenberger C.A."/>
            <person name="Daniels C.J."/>
            <person name="Ball S.L."/>
            <person name="Buck G.A."/>
            <person name="Campbell R."/>
            <person name="Carvalho M.R."/>
            <person name="Duckworth R.A."/>
            <person name="Dunn T."/>
            <person name="Halpern C."/>
            <person name="Johnson A."/>
            <person name="Kiflezghi M.G."/>
            <person name="Lee V."/>
            <person name="Loviza R.A."/>
            <person name="Serrano M.G."/>
            <person name="Shah Z.V."/>
            <person name="Sharma K."/>
            <person name="Voegtly L.J."/>
            <person name="Walstead R."/>
            <person name="Wang Y.P."/>
            <person name="Bradley K.W."/>
            <person name="Barker L.P."/>
            <person name="Asai D.J."/>
            <person name="Bowman C.A."/>
            <person name="Russell D.A."/>
            <person name="Pope W.H."/>
            <person name="Jacobs-Sera D."/>
            <person name="Hendrix R.W."/>
            <person name="Hatfull G.F."/>
        </authorList>
    </citation>
    <scope>NUCLEOTIDE SEQUENCE [LARGE SCALE GENOMIC DNA]</scope>
</reference>
<accession>A0A088F7R2</accession>
<dbReference type="RefSeq" id="YP_009124585.1">
    <property type="nucleotide sequence ID" value="NC_026588.1"/>
</dbReference>
<feature type="transmembrane region" description="Helical" evidence="2">
    <location>
        <begin position="84"/>
        <end position="104"/>
    </location>
</feature>
<dbReference type="InterPro" id="IPR018929">
    <property type="entry name" value="DUF2510"/>
</dbReference>
<keyword evidence="2" id="KW-0812">Transmembrane</keyword>
<feature type="transmembrane region" description="Helical" evidence="2">
    <location>
        <begin position="52"/>
        <end position="72"/>
    </location>
</feature>
<gene>
    <name evidence="4" type="primary">33</name>
    <name evidence="4" type="ORF">PBI_SQUIRTY_33</name>
</gene>
<feature type="domain" description="DUF2510" evidence="3">
    <location>
        <begin position="10"/>
        <end position="41"/>
    </location>
</feature>
<feature type="compositionally biased region" description="Pro residues" evidence="1">
    <location>
        <begin position="1"/>
        <end position="13"/>
    </location>
</feature>
<dbReference type="Pfam" id="PF10708">
    <property type="entry name" value="DUF2510"/>
    <property type="match status" value="1"/>
</dbReference>
<sequence>MENVPPSPPPGWYPDPAGSGGQRYWDGQRWTEHYAPRAVAAQIADRRFTVNYGFALLAFFSLLATVGLPLLAMAGGAGASVGPFAILWMLWGGMWTLVWTAFAIQHTLRNRR</sequence>